<dbReference type="Proteomes" id="UP000286134">
    <property type="component" value="Unassembled WGS sequence"/>
</dbReference>
<reference evidence="1 2" key="1">
    <citation type="journal article" date="2018" name="BMC Genomics">
        <title>Comparative genome analyses reveal sequence features reflecting distinct modes of host-adaptation between dicot and monocot powdery mildew.</title>
        <authorList>
            <person name="Wu Y."/>
            <person name="Ma X."/>
            <person name="Pan Z."/>
            <person name="Kale S.D."/>
            <person name="Song Y."/>
            <person name="King H."/>
            <person name="Zhang Q."/>
            <person name="Presley C."/>
            <person name="Deng X."/>
            <person name="Wei C.I."/>
            <person name="Xiao S."/>
        </authorList>
    </citation>
    <scope>NUCLEOTIDE SEQUENCE [LARGE SCALE GENOMIC DNA]</scope>
    <source>
        <strain evidence="1">UMSG2</strain>
    </source>
</reference>
<evidence type="ECO:0000313" key="1">
    <source>
        <dbReference type="EMBL" id="RKF56360.1"/>
    </source>
</evidence>
<comment type="caution">
    <text evidence="1">The sequence shown here is derived from an EMBL/GenBank/DDBJ whole genome shotgun (WGS) entry which is preliminary data.</text>
</comment>
<sequence>MIGIEKRHWLNAIIRIKPPTSPHILEIGDVAETETAGAAVEGPEKEAPIRTRKEAAERMKLQLLRVNKLVAKEPVELEDKKGASRSMRINTNVIILINYNVTLSVIISEKANASATNGRDEAGIIIPTTTIFHMFFREASKEE</sequence>
<name>A0A420HG11_9PEZI</name>
<gene>
    <name evidence="1" type="ORF">OnM2_082034</name>
</gene>
<organism evidence="1 2">
    <name type="scientific">Erysiphe neolycopersici</name>
    <dbReference type="NCBI Taxonomy" id="212602"/>
    <lineage>
        <taxon>Eukaryota</taxon>
        <taxon>Fungi</taxon>
        <taxon>Dikarya</taxon>
        <taxon>Ascomycota</taxon>
        <taxon>Pezizomycotina</taxon>
        <taxon>Leotiomycetes</taxon>
        <taxon>Erysiphales</taxon>
        <taxon>Erysiphaceae</taxon>
        <taxon>Erysiphe</taxon>
    </lineage>
</organism>
<dbReference type="EMBL" id="MCFK01008202">
    <property type="protein sequence ID" value="RKF56360.1"/>
    <property type="molecule type" value="Genomic_DNA"/>
</dbReference>
<dbReference type="AlphaFoldDB" id="A0A420HG11"/>
<evidence type="ECO:0000313" key="2">
    <source>
        <dbReference type="Proteomes" id="UP000286134"/>
    </source>
</evidence>
<protein>
    <submittedName>
        <fullName evidence="1">Uncharacterized protein</fullName>
    </submittedName>
</protein>
<keyword evidence="2" id="KW-1185">Reference proteome</keyword>
<accession>A0A420HG11</accession>
<proteinExistence type="predicted"/>